<accession>A0A0U2YXY0</accession>
<evidence type="ECO:0000313" key="3">
    <source>
        <dbReference type="Proteomes" id="UP000067683"/>
    </source>
</evidence>
<keyword evidence="3" id="KW-1185">Reference proteome</keyword>
<feature type="transmembrane region" description="Helical" evidence="1">
    <location>
        <begin position="6"/>
        <end position="24"/>
    </location>
</feature>
<evidence type="ECO:0000313" key="2">
    <source>
        <dbReference type="EMBL" id="ALS76398.1"/>
    </source>
</evidence>
<protein>
    <submittedName>
        <fullName evidence="2">Uncharacterized protein</fullName>
    </submittedName>
</protein>
<name>A0A0U2YXY0_9BACL</name>
<dbReference type="Proteomes" id="UP000067683">
    <property type="component" value="Chromosome"/>
</dbReference>
<dbReference type="AlphaFoldDB" id="A0A0U2YXY0"/>
<feature type="transmembrane region" description="Helical" evidence="1">
    <location>
        <begin position="31"/>
        <end position="50"/>
    </location>
</feature>
<sequence>MYILFVGAALIMGALTAIIFMNIYRKNKRAGGLVAVLTLLWITYQLFTLYRISPSLAVTVVIIYVFFWIAAYWKLKAEESVT</sequence>
<reference evidence="2" key="1">
    <citation type="submission" date="2016-01" db="EMBL/GenBank/DDBJ databases">
        <title>Complete genome of Planococcus rifietoensis type strain M8.</title>
        <authorList>
            <person name="See-Too W.S."/>
        </authorList>
    </citation>
    <scope>NUCLEOTIDE SEQUENCE [LARGE SCALE GENOMIC DNA]</scope>
    <source>
        <strain evidence="2">M8</strain>
    </source>
</reference>
<keyword evidence="1" id="KW-1133">Transmembrane helix</keyword>
<dbReference type="KEGG" id="prt:AUC31_14855"/>
<feature type="transmembrane region" description="Helical" evidence="1">
    <location>
        <begin position="56"/>
        <end position="75"/>
    </location>
</feature>
<keyword evidence="1" id="KW-0472">Membrane</keyword>
<gene>
    <name evidence="2" type="ORF">AUC31_14855</name>
</gene>
<keyword evidence="1" id="KW-0812">Transmembrane</keyword>
<dbReference type="EMBL" id="CP013659">
    <property type="protein sequence ID" value="ALS76398.1"/>
    <property type="molecule type" value="Genomic_DNA"/>
</dbReference>
<proteinExistence type="predicted"/>
<organism evidence="2 3">
    <name type="scientific">Planococcus rifietoensis</name>
    <dbReference type="NCBI Taxonomy" id="200991"/>
    <lineage>
        <taxon>Bacteria</taxon>
        <taxon>Bacillati</taxon>
        <taxon>Bacillota</taxon>
        <taxon>Bacilli</taxon>
        <taxon>Bacillales</taxon>
        <taxon>Caryophanaceae</taxon>
        <taxon>Planococcus</taxon>
    </lineage>
</organism>
<evidence type="ECO:0000256" key="1">
    <source>
        <dbReference type="SAM" id="Phobius"/>
    </source>
</evidence>